<dbReference type="Gene3D" id="2.40.30.60">
    <property type="entry name" value="RimM"/>
    <property type="match status" value="1"/>
</dbReference>
<evidence type="ECO:0000256" key="4">
    <source>
        <dbReference type="ARBA" id="ARBA00023186"/>
    </source>
</evidence>
<dbReference type="PANTHER" id="PTHR33692:SF1">
    <property type="entry name" value="RIBOSOME MATURATION FACTOR RIMM"/>
    <property type="match status" value="1"/>
</dbReference>
<evidence type="ECO:0000313" key="8">
    <source>
        <dbReference type="EMBL" id="MFC5712171.1"/>
    </source>
</evidence>
<evidence type="ECO:0000256" key="1">
    <source>
        <dbReference type="ARBA" id="ARBA00022490"/>
    </source>
</evidence>
<dbReference type="HAMAP" id="MF_00014">
    <property type="entry name" value="Ribosome_mat_RimM"/>
    <property type="match status" value="1"/>
</dbReference>
<comment type="subunit">
    <text evidence="5">Binds ribosomal protein uS19.</text>
</comment>
<dbReference type="RefSeq" id="WP_385939236.1">
    <property type="nucleotide sequence ID" value="NZ_JBHSOZ010000003.1"/>
</dbReference>
<proteinExistence type="inferred from homology"/>
<feature type="domain" description="PRC-barrel" evidence="7">
    <location>
        <begin position="98"/>
        <end position="173"/>
    </location>
</feature>
<accession>A0ABW0YJ85</accession>
<dbReference type="SUPFAM" id="SSF50447">
    <property type="entry name" value="Translation proteins"/>
    <property type="match status" value="1"/>
</dbReference>
<dbReference type="Pfam" id="PF05239">
    <property type="entry name" value="PRC"/>
    <property type="match status" value="1"/>
</dbReference>
<comment type="domain">
    <text evidence="5">The PRC barrel domain binds ribosomal protein uS19.</text>
</comment>
<protein>
    <recommendedName>
        <fullName evidence="5">Ribosome maturation factor RimM</fullName>
    </recommendedName>
</protein>
<evidence type="ECO:0000256" key="2">
    <source>
        <dbReference type="ARBA" id="ARBA00022517"/>
    </source>
</evidence>
<evidence type="ECO:0000256" key="5">
    <source>
        <dbReference type="HAMAP-Rule" id="MF_00014"/>
    </source>
</evidence>
<comment type="function">
    <text evidence="5">An accessory protein needed during the final step in the assembly of 30S ribosomal subunit, possibly for assembly of the head region. Essential for efficient processing of 16S rRNA. May be needed both before and after RbfA during the maturation of 16S rRNA. It has affinity for free ribosomal 30S subunits but not for 70S ribosomes.</text>
</comment>
<dbReference type="EMBL" id="JBHSOZ010000003">
    <property type="protein sequence ID" value="MFC5712171.1"/>
    <property type="molecule type" value="Genomic_DNA"/>
</dbReference>
<evidence type="ECO:0000313" key="9">
    <source>
        <dbReference type="Proteomes" id="UP001596142"/>
    </source>
</evidence>
<evidence type="ECO:0000259" key="6">
    <source>
        <dbReference type="Pfam" id="PF01782"/>
    </source>
</evidence>
<feature type="domain" description="RimM N-terminal" evidence="6">
    <location>
        <begin position="8"/>
        <end position="92"/>
    </location>
</feature>
<dbReference type="Pfam" id="PF01782">
    <property type="entry name" value="RimM"/>
    <property type="match status" value="1"/>
</dbReference>
<dbReference type="Proteomes" id="UP001596142">
    <property type="component" value="Unassembled WGS sequence"/>
</dbReference>
<evidence type="ECO:0000256" key="3">
    <source>
        <dbReference type="ARBA" id="ARBA00022552"/>
    </source>
</evidence>
<dbReference type="InterPro" id="IPR011033">
    <property type="entry name" value="PRC_barrel-like_sf"/>
</dbReference>
<evidence type="ECO:0000259" key="7">
    <source>
        <dbReference type="Pfam" id="PF05239"/>
    </source>
</evidence>
<dbReference type="NCBIfam" id="TIGR02273">
    <property type="entry name" value="16S_RimM"/>
    <property type="match status" value="1"/>
</dbReference>
<sequence>MTTNWFNVGKIVNTHGVKGEVRVISVTDFEEERFQEGALLYFSYPGQEEVIPLTVRTHRLHKQFHLLQFEGYHSLNEVEPLKGGELKVAEDQLGALEENEYYHHDIIGCEVVTDEGEILGTVKEILSPGANDVWVVKQKGKGKDILIPYIEEVVTDVDIEKEKITVRLMEGLLPE</sequence>
<name>A0ABW0YJ85_9BACI</name>
<keyword evidence="3 5" id="KW-0698">rRNA processing</keyword>
<keyword evidence="4 5" id="KW-0143">Chaperone</keyword>
<comment type="similarity">
    <text evidence="5">Belongs to the RimM family.</text>
</comment>
<gene>
    <name evidence="5 8" type="primary">rimM</name>
    <name evidence="8" type="ORF">ACFPU1_05215</name>
</gene>
<dbReference type="Gene3D" id="2.30.30.240">
    <property type="entry name" value="PRC-barrel domain"/>
    <property type="match status" value="1"/>
</dbReference>
<dbReference type="InterPro" id="IPR036976">
    <property type="entry name" value="RimM_N_sf"/>
</dbReference>
<organism evidence="8 9">
    <name type="scientific">Thalassorhabdus alkalitolerans</name>
    <dbReference type="NCBI Taxonomy" id="2282697"/>
    <lineage>
        <taxon>Bacteria</taxon>
        <taxon>Bacillati</taxon>
        <taxon>Bacillota</taxon>
        <taxon>Bacilli</taxon>
        <taxon>Bacillales</taxon>
        <taxon>Bacillaceae</taxon>
        <taxon>Thalassorhabdus</taxon>
    </lineage>
</organism>
<keyword evidence="1 5" id="KW-0963">Cytoplasm</keyword>
<keyword evidence="2 5" id="KW-0690">Ribosome biogenesis</keyword>
<dbReference type="PANTHER" id="PTHR33692">
    <property type="entry name" value="RIBOSOME MATURATION FACTOR RIMM"/>
    <property type="match status" value="1"/>
</dbReference>
<dbReference type="InterPro" id="IPR027275">
    <property type="entry name" value="PRC-brl_dom"/>
</dbReference>
<reference evidence="9" key="1">
    <citation type="journal article" date="2019" name="Int. J. Syst. Evol. Microbiol.">
        <title>The Global Catalogue of Microorganisms (GCM) 10K type strain sequencing project: providing services to taxonomists for standard genome sequencing and annotation.</title>
        <authorList>
            <consortium name="The Broad Institute Genomics Platform"/>
            <consortium name="The Broad Institute Genome Sequencing Center for Infectious Disease"/>
            <person name="Wu L."/>
            <person name="Ma J."/>
        </authorList>
    </citation>
    <scope>NUCLEOTIDE SEQUENCE [LARGE SCALE GENOMIC DNA]</scope>
    <source>
        <strain evidence="9">CECT 7184</strain>
    </source>
</reference>
<dbReference type="InterPro" id="IPR002676">
    <property type="entry name" value="RimM_N"/>
</dbReference>
<comment type="caution">
    <text evidence="8">The sequence shown here is derived from an EMBL/GenBank/DDBJ whole genome shotgun (WGS) entry which is preliminary data.</text>
</comment>
<comment type="subcellular location">
    <subcellularLocation>
        <location evidence="5">Cytoplasm</location>
    </subcellularLocation>
</comment>
<dbReference type="SUPFAM" id="SSF50346">
    <property type="entry name" value="PRC-barrel domain"/>
    <property type="match status" value="1"/>
</dbReference>
<dbReference type="InterPro" id="IPR011961">
    <property type="entry name" value="RimM"/>
</dbReference>
<dbReference type="InterPro" id="IPR009000">
    <property type="entry name" value="Transl_B-barrel_sf"/>
</dbReference>
<keyword evidence="9" id="KW-1185">Reference proteome</keyword>